<feature type="chain" id="PRO_5011498211" description="DUF2884 family protein" evidence="1">
    <location>
        <begin position="28"/>
        <end position="269"/>
    </location>
</feature>
<evidence type="ECO:0000313" key="2">
    <source>
        <dbReference type="EMBL" id="SFC68384.1"/>
    </source>
</evidence>
<organism evidence="2 3">
    <name type="scientific">Pseudoalteromonas denitrificans DSM 6059</name>
    <dbReference type="NCBI Taxonomy" id="1123010"/>
    <lineage>
        <taxon>Bacteria</taxon>
        <taxon>Pseudomonadati</taxon>
        <taxon>Pseudomonadota</taxon>
        <taxon>Gammaproteobacteria</taxon>
        <taxon>Alteromonadales</taxon>
        <taxon>Pseudoalteromonadaceae</taxon>
        <taxon>Pseudoalteromonas</taxon>
    </lineage>
</organism>
<keyword evidence="3" id="KW-1185">Reference proteome</keyword>
<accession>A0A1I1L5Q5</accession>
<proteinExistence type="predicted"/>
<name>A0A1I1L5Q5_9GAMM</name>
<dbReference type="OrthoDB" id="5760736at2"/>
<dbReference type="InterPro" id="IPR021307">
    <property type="entry name" value="DUF2884"/>
</dbReference>
<sequence length="269" mass="30311">MSKIMRKKLLRPLIMLCLSFYTLNVFAEEECNVELALGLIITENVIRIVDGTQTRVQINSGLSKQNHQIFIKGRWIALTEEETLVLNEYSQGLRSTVPELVNLATDGVNLGLSAIEQVVEGFSDKEPEVLQNQLEYVEKALMNKFKKGDDFYYIAPQSLSRLDDFFKNEISDKIHAAVHGSLGAILLALGEAFESDEGNIEERLLDMGDRMDIISSEIDKALQKKASVLEKKAAEYCGCLQSLDETETRLQNIIPQLVEFDLVKIKPKI</sequence>
<evidence type="ECO:0000313" key="3">
    <source>
        <dbReference type="Proteomes" id="UP000198862"/>
    </source>
</evidence>
<evidence type="ECO:0000256" key="1">
    <source>
        <dbReference type="SAM" id="SignalP"/>
    </source>
</evidence>
<dbReference type="Proteomes" id="UP000198862">
    <property type="component" value="Unassembled WGS sequence"/>
</dbReference>
<evidence type="ECO:0008006" key="4">
    <source>
        <dbReference type="Google" id="ProtNLM"/>
    </source>
</evidence>
<dbReference type="Pfam" id="PF11101">
    <property type="entry name" value="DUF2884"/>
    <property type="match status" value="1"/>
</dbReference>
<gene>
    <name evidence="2" type="ORF">SAMN02745724_02267</name>
</gene>
<reference evidence="2 3" key="1">
    <citation type="submission" date="2016-10" db="EMBL/GenBank/DDBJ databases">
        <authorList>
            <person name="de Groot N.N."/>
        </authorList>
    </citation>
    <scope>NUCLEOTIDE SEQUENCE [LARGE SCALE GENOMIC DNA]</scope>
    <source>
        <strain evidence="2 3">DSM 6059</strain>
    </source>
</reference>
<dbReference type="EMBL" id="FOLO01000015">
    <property type="protein sequence ID" value="SFC68384.1"/>
    <property type="molecule type" value="Genomic_DNA"/>
</dbReference>
<dbReference type="AlphaFoldDB" id="A0A1I1L5Q5"/>
<dbReference type="STRING" id="1123010.SAMN02745724_02267"/>
<keyword evidence="1" id="KW-0732">Signal</keyword>
<protein>
    <recommendedName>
        <fullName evidence="4">DUF2884 family protein</fullName>
    </recommendedName>
</protein>
<feature type="signal peptide" evidence="1">
    <location>
        <begin position="1"/>
        <end position="27"/>
    </location>
</feature>